<organism evidence="2 3">
    <name type="scientific">Alternaria tenuissima</name>
    <dbReference type="NCBI Taxonomy" id="119927"/>
    <lineage>
        <taxon>Eukaryota</taxon>
        <taxon>Fungi</taxon>
        <taxon>Dikarya</taxon>
        <taxon>Ascomycota</taxon>
        <taxon>Pezizomycotina</taxon>
        <taxon>Dothideomycetes</taxon>
        <taxon>Pleosporomycetidae</taxon>
        <taxon>Pleosporales</taxon>
        <taxon>Pleosporineae</taxon>
        <taxon>Pleosporaceae</taxon>
        <taxon>Alternaria</taxon>
        <taxon>Alternaria sect. Alternaria</taxon>
        <taxon>Alternaria alternata complex</taxon>
    </lineage>
</organism>
<dbReference type="PROSITE" id="PS50097">
    <property type="entry name" value="BTB"/>
    <property type="match status" value="1"/>
</dbReference>
<evidence type="ECO:0000313" key="2">
    <source>
        <dbReference type="EMBL" id="RYN85746.1"/>
    </source>
</evidence>
<dbReference type="Proteomes" id="UP000293195">
    <property type="component" value="Unassembled WGS sequence"/>
</dbReference>
<keyword evidence="3" id="KW-1185">Reference proteome</keyword>
<evidence type="ECO:0000313" key="3">
    <source>
        <dbReference type="Proteomes" id="UP000293195"/>
    </source>
</evidence>
<accession>A0ABY0FSS4</accession>
<dbReference type="SUPFAM" id="SSF54695">
    <property type="entry name" value="POZ domain"/>
    <property type="match status" value="1"/>
</dbReference>
<feature type="domain" description="BTB" evidence="1">
    <location>
        <begin position="4"/>
        <end position="64"/>
    </location>
</feature>
<dbReference type="InterPro" id="IPR000210">
    <property type="entry name" value="BTB/POZ_dom"/>
</dbReference>
<gene>
    <name evidence="2" type="ORF">AA0119_g13164</name>
</gene>
<reference evidence="3" key="1">
    <citation type="journal article" date="2019" name="bioRxiv">
        <title>Genomics, evolutionary history and diagnostics of the Alternaria alternata species group including apple and Asian pear pathotypes.</title>
        <authorList>
            <person name="Armitage A.D."/>
            <person name="Cockerton H.M."/>
            <person name="Sreenivasaprasad S."/>
            <person name="Woodhall J.W."/>
            <person name="Lane C.R."/>
            <person name="Harrison R.J."/>
            <person name="Clarkson J.P."/>
        </authorList>
    </citation>
    <scope>NUCLEOTIDE SEQUENCE [LARGE SCALE GENOMIC DNA]</scope>
    <source>
        <strain evidence="3">FERA 635</strain>
    </source>
</reference>
<dbReference type="PANTHER" id="PTHR11145:SF8">
    <property type="entry name" value="RE57120P"/>
    <property type="match status" value="1"/>
</dbReference>
<dbReference type="Gene3D" id="3.30.710.10">
    <property type="entry name" value="Potassium Channel Kv1.1, Chain A"/>
    <property type="match status" value="1"/>
</dbReference>
<dbReference type="InterPro" id="IPR003131">
    <property type="entry name" value="T1-type_BTB"/>
</dbReference>
<dbReference type="SMART" id="SM00225">
    <property type="entry name" value="BTB"/>
    <property type="match status" value="1"/>
</dbReference>
<dbReference type="EMBL" id="PDXF01000173">
    <property type="protein sequence ID" value="RYN85746.1"/>
    <property type="molecule type" value="Genomic_DNA"/>
</dbReference>
<evidence type="ECO:0000259" key="1">
    <source>
        <dbReference type="PROSITE" id="PS50097"/>
    </source>
</evidence>
<dbReference type="InterPro" id="IPR045068">
    <property type="entry name" value="BACURD1-3"/>
</dbReference>
<dbReference type="Pfam" id="PF02214">
    <property type="entry name" value="BTB_2"/>
    <property type="match status" value="1"/>
</dbReference>
<dbReference type="InterPro" id="IPR011333">
    <property type="entry name" value="SKP1/BTB/POZ_sf"/>
</dbReference>
<dbReference type="PANTHER" id="PTHR11145">
    <property type="entry name" value="BTB/POZ DOMAIN-CONTAINING ADAPTER FOR CUL3-MEDIATED RHOA DEGRADATION PROTEIN FAMILY MEMBER"/>
    <property type="match status" value="1"/>
</dbReference>
<sequence>MPSSTIILDVSGTRYRTHKATLQASPYFQNLIARWDDCCDKQEDDSFFVDADPDIFQHVLSFMRRPSQFPLFWTKAIGFDYVLYSKLEAEADYFLLHDLRDWIKRKCYLKAVKMVIEVKAISEHEFGARQNRSSYDRDTELQIFFGSYSGEKRFRNPCAIHSDDRNIRGCKSCDELMRAFGPHYDDPQNRLTIVSKRIEFDQTICVNRLGS</sequence>
<comment type="caution">
    <text evidence="2">The sequence shown here is derived from an EMBL/GenBank/DDBJ whole genome shotgun (WGS) entry which is preliminary data.</text>
</comment>
<protein>
    <recommendedName>
        <fullName evidence="1">BTB domain-containing protein</fullName>
    </recommendedName>
</protein>
<name>A0ABY0FSS4_9PLEO</name>
<proteinExistence type="predicted"/>